<keyword evidence="5" id="KW-0472">Membrane</keyword>
<feature type="binding site" evidence="3">
    <location>
        <begin position="998"/>
        <end position="1005"/>
    </location>
    <ligand>
        <name>ATP</name>
        <dbReference type="ChEBI" id="CHEBI:30616"/>
    </ligand>
</feature>
<dbReference type="InterPro" id="IPR050206">
    <property type="entry name" value="FtsK/SpoIIIE/SftA"/>
</dbReference>
<dbReference type="PANTHER" id="PTHR22683">
    <property type="entry name" value="SPORULATION PROTEIN RELATED"/>
    <property type="match status" value="1"/>
</dbReference>
<dbReference type="GO" id="GO:0003677">
    <property type="term" value="F:DNA binding"/>
    <property type="evidence" value="ECO:0007669"/>
    <property type="project" value="InterPro"/>
</dbReference>
<name>A0A3N1GHU4_9ACTN</name>
<dbReference type="GO" id="GO:0005524">
    <property type="term" value="F:ATP binding"/>
    <property type="evidence" value="ECO:0007669"/>
    <property type="project" value="UniProtKB-UniRule"/>
</dbReference>
<feature type="region of interest" description="Disordered" evidence="4">
    <location>
        <begin position="885"/>
        <end position="906"/>
    </location>
</feature>
<evidence type="ECO:0000256" key="2">
    <source>
        <dbReference type="ARBA" id="ARBA00022840"/>
    </source>
</evidence>
<evidence type="ECO:0000256" key="4">
    <source>
        <dbReference type="SAM" id="MobiDB-lite"/>
    </source>
</evidence>
<protein>
    <submittedName>
        <fullName evidence="7">S-DNA-T family DNA segregation ATPase FtsK/SpoIIIE</fullName>
    </submittedName>
</protein>
<keyword evidence="2 3" id="KW-0067">ATP-binding</keyword>
<evidence type="ECO:0000256" key="1">
    <source>
        <dbReference type="ARBA" id="ARBA00022741"/>
    </source>
</evidence>
<keyword evidence="5" id="KW-1133">Transmembrane helix</keyword>
<evidence type="ECO:0000259" key="6">
    <source>
        <dbReference type="PROSITE" id="PS50901"/>
    </source>
</evidence>
<dbReference type="PANTHER" id="PTHR22683:SF1">
    <property type="entry name" value="TYPE VII SECRETION SYSTEM PROTEIN ESSC"/>
    <property type="match status" value="1"/>
</dbReference>
<feature type="transmembrane region" description="Helical" evidence="5">
    <location>
        <begin position="235"/>
        <end position="253"/>
    </location>
</feature>
<dbReference type="InterPro" id="IPR002543">
    <property type="entry name" value="FtsK_dom"/>
</dbReference>
<accession>A0A3N1GHU4</accession>
<dbReference type="SMART" id="SM00382">
    <property type="entry name" value="AAA"/>
    <property type="match status" value="3"/>
</dbReference>
<feature type="transmembrane region" description="Helical" evidence="5">
    <location>
        <begin position="259"/>
        <end position="278"/>
    </location>
</feature>
<keyword evidence="1 3" id="KW-0547">Nucleotide-binding</keyword>
<dbReference type="InterPro" id="IPR003593">
    <property type="entry name" value="AAA+_ATPase"/>
</dbReference>
<feature type="domain" description="FtsK" evidence="6">
    <location>
        <begin position="635"/>
        <end position="828"/>
    </location>
</feature>
<evidence type="ECO:0000256" key="3">
    <source>
        <dbReference type="PROSITE-ProRule" id="PRU00289"/>
    </source>
</evidence>
<sequence length="1468" mass="154299">MRLNLSVRDPQVEDVSTTVVIDTEPSATVGRLAAALAGAVGQAPLDGAGTSGPVLYIGSDPVDPEATLQAAGVRDGMDLGLGGPVPAEPEAEGRTEIRVVSGPGAGIVFRLVPGDYDIGSAGACRIRLSAVDGTPPWAARVRIRLDGTAELLTAENALLDGRSVPDGTSWREGSQLAVGDILLELTSRRSARAPLTPAADGLGLEFNRPPRFLPAAAGGKFRLPAPPTKPDKRPIPLLPIVLLPAGSALVAILATGRWIFIFIALLSPVAALVTQFGGRKQAMQKYLEDVRAHEEKLARVHADIESGVLEEQRNLRLSLPDPASLLQMAVQPSERLWERRWQDPDFLAVRVGTADVPSSLSVDDPTQDEHRRTTVPWLNQVPVSLAVRRAAVVGVAGPQASSVAGWLTAQAAALHSPTDLRIVVLAGPDGDRDWAWTRWLPHTQPQGEDAYSLVGSTTDSLARRIGELGQIVTARTAAGPGLVRGGDGGYPDILVILEQARRARSLPGVIALLRDGPAVGVYVVCIDREERLLPEECGAVVVTGSSARNMSRVRTGTGAALEQVRTDSPEPGWYEPFGRALAPLRGVGDGDDSVLPGSVRLLDLLGIEPPTPQAVVAGWSLGGRSTSAILGVGYDGAFAVDLVRDGPHALIAGTTGSGKSELLQTLVATLAVVNRPDEMTFVLVDYKGGSAFAECADLPHTVGLVTDLDTHLVERALVSLGAELRRRETQLARAGAKDIVDYLDKRSRGGDVLPPLPRLLLVIDEFASMVRELPDFIAGLVNIAQRGRSLGIHLVLATQRPGGAVTPDIRANTNLRIALRTTDTSESRDIIDAPDSGEISPANPGRAYVRLGPSVLLPFQSARVGGRRPGSAVAEGEPVKVRASPVAWPDLGGPLPAGRAGRGDPDAQRTEAVTDLAVLTAAIAQAADLSRVPRQPSPWLPALPELLEWTRPPAPEPAAVREAALPPVEYGVVDLPAQQTRAPLTFDLDRAGHLHVVGSPRSGRSQTLRTLAAALALAHGADDVHLYAVDCGNGAMNVLTALPHCGAVVDRNQVERLGRLLDRLNAELTARQAALGARGTADLAELRRSQAPGERLPHIVLMVDRFEVFDREFVSYDNGSYLERMVRLLRDGAGVGIHLVLAGDRVLGGGRYSGSTEEKIVLRLNDRQDYSSVGIPTKAAPSDPAPGRGIRTADLSAAQIAVLDSDLGGTAQAQVLLTLGEELAKREAQVPDGRRALRLDVLPDRITYADALALHALRGPMRPLIAVGGDRLTSLGPDLTDVPSFVIGGPPRTGRSTALLSAAESLLAGGTGLVVLAPRRSPLRDLEGRPGVAAVITDPEVSISEFRGVLRNIPQASAVIVVDDAELLMGAEIDADLAQLARGAQGNGWGLLAAGNAESLALSLAGWMGQVKRNRTGLLLSPQGLSDGEIIGVKLTRGVVGQVPQPGRGLLHLGDGSLVSVQVPLATA</sequence>
<feature type="domain" description="FtsK" evidence="6">
    <location>
        <begin position="981"/>
        <end position="1175"/>
    </location>
</feature>
<dbReference type="InterPro" id="IPR027417">
    <property type="entry name" value="P-loop_NTPase"/>
</dbReference>
<evidence type="ECO:0000313" key="7">
    <source>
        <dbReference type="EMBL" id="ROP29829.1"/>
    </source>
</evidence>
<gene>
    <name evidence="7" type="ORF">EDD30_2649</name>
</gene>
<feature type="binding site" evidence="3">
    <location>
        <begin position="653"/>
        <end position="660"/>
    </location>
    <ligand>
        <name>ATP</name>
        <dbReference type="ChEBI" id="CHEBI:30616"/>
    </ligand>
</feature>
<keyword evidence="5" id="KW-0812">Transmembrane</keyword>
<dbReference type="Proteomes" id="UP000271683">
    <property type="component" value="Unassembled WGS sequence"/>
</dbReference>
<proteinExistence type="predicted"/>
<dbReference type="CDD" id="cd01127">
    <property type="entry name" value="TrwB_TraG_TraD_VirD4"/>
    <property type="match status" value="1"/>
</dbReference>
<dbReference type="Pfam" id="PF01580">
    <property type="entry name" value="FtsK_SpoIIIE"/>
    <property type="match status" value="2"/>
</dbReference>
<evidence type="ECO:0000313" key="8">
    <source>
        <dbReference type="Proteomes" id="UP000271683"/>
    </source>
</evidence>
<dbReference type="EMBL" id="RJKL01000001">
    <property type="protein sequence ID" value="ROP29829.1"/>
    <property type="molecule type" value="Genomic_DNA"/>
</dbReference>
<organism evidence="7 8">
    <name type="scientific">Couchioplanes caeruleus</name>
    <dbReference type="NCBI Taxonomy" id="56438"/>
    <lineage>
        <taxon>Bacteria</taxon>
        <taxon>Bacillati</taxon>
        <taxon>Actinomycetota</taxon>
        <taxon>Actinomycetes</taxon>
        <taxon>Micromonosporales</taxon>
        <taxon>Micromonosporaceae</taxon>
        <taxon>Couchioplanes</taxon>
    </lineage>
</organism>
<dbReference type="RefSeq" id="WP_211353747.1">
    <property type="nucleotide sequence ID" value="NZ_RJKL01000001.1"/>
</dbReference>
<dbReference type="Gene3D" id="3.40.50.300">
    <property type="entry name" value="P-loop containing nucleotide triphosphate hydrolases"/>
    <property type="match status" value="4"/>
</dbReference>
<evidence type="ECO:0000256" key="5">
    <source>
        <dbReference type="SAM" id="Phobius"/>
    </source>
</evidence>
<reference evidence="7 8" key="1">
    <citation type="submission" date="2018-11" db="EMBL/GenBank/DDBJ databases">
        <title>Sequencing the genomes of 1000 actinobacteria strains.</title>
        <authorList>
            <person name="Klenk H.-P."/>
        </authorList>
    </citation>
    <scope>NUCLEOTIDE SEQUENCE [LARGE SCALE GENOMIC DNA]</scope>
    <source>
        <strain evidence="7 8">DSM 43634</strain>
    </source>
</reference>
<feature type="compositionally biased region" description="Low complexity" evidence="4">
    <location>
        <begin position="889"/>
        <end position="899"/>
    </location>
</feature>
<dbReference type="SUPFAM" id="SSF52540">
    <property type="entry name" value="P-loop containing nucleoside triphosphate hydrolases"/>
    <property type="match status" value="2"/>
</dbReference>
<dbReference type="PROSITE" id="PS50901">
    <property type="entry name" value="FTSK"/>
    <property type="match status" value="2"/>
</dbReference>
<comment type="caution">
    <text evidence="7">The sequence shown here is derived from an EMBL/GenBank/DDBJ whole genome shotgun (WGS) entry which is preliminary data.</text>
</comment>